<dbReference type="Pfam" id="PF13401">
    <property type="entry name" value="AAA_22"/>
    <property type="match status" value="1"/>
</dbReference>
<dbReference type="PANTHER" id="PTHR47691">
    <property type="entry name" value="REGULATOR-RELATED"/>
    <property type="match status" value="1"/>
</dbReference>
<dbReference type="SUPFAM" id="SSF52540">
    <property type="entry name" value="P-loop containing nucleoside triphosphate hydrolases"/>
    <property type="match status" value="1"/>
</dbReference>
<dbReference type="CDD" id="cd00093">
    <property type="entry name" value="HTH_XRE"/>
    <property type="match status" value="1"/>
</dbReference>
<dbReference type="InterPro" id="IPR027417">
    <property type="entry name" value="P-loop_NTPase"/>
</dbReference>
<dbReference type="InterPro" id="IPR011990">
    <property type="entry name" value="TPR-like_helical_dom_sf"/>
</dbReference>
<gene>
    <name evidence="3" type="ORF">NOCA2210139</name>
</gene>
<dbReference type="PANTHER" id="PTHR47691:SF3">
    <property type="entry name" value="HTH-TYPE TRANSCRIPTIONAL REGULATOR RV0890C-RELATED"/>
    <property type="match status" value="1"/>
</dbReference>
<dbReference type="EMBL" id="CZKA01000014">
    <property type="protein sequence ID" value="CUR54789.1"/>
    <property type="molecule type" value="Genomic_DNA"/>
</dbReference>
<dbReference type="InterPro" id="IPR001387">
    <property type="entry name" value="Cro/C1-type_HTH"/>
</dbReference>
<evidence type="ECO:0000313" key="3">
    <source>
        <dbReference type="EMBL" id="CUR54789.1"/>
    </source>
</evidence>
<dbReference type="AlphaFoldDB" id="A0A2P2BYG1"/>
<reference evidence="3" key="1">
    <citation type="submission" date="2015-08" db="EMBL/GenBank/DDBJ databases">
        <authorList>
            <person name="Babu N.S."/>
            <person name="Beckwith C.J."/>
            <person name="Beseler K.G."/>
            <person name="Brison A."/>
            <person name="Carone J.V."/>
            <person name="Caskin T.P."/>
            <person name="Diamond M."/>
            <person name="Durham M.E."/>
            <person name="Foxe J.M."/>
            <person name="Go M."/>
            <person name="Henderson B.A."/>
            <person name="Jones I.B."/>
            <person name="McGettigan J.A."/>
            <person name="Micheletti S.J."/>
            <person name="Nasrallah M.E."/>
            <person name="Ortiz D."/>
            <person name="Piller C.R."/>
            <person name="Privatt S.R."/>
            <person name="Schneider S.L."/>
            <person name="Sharp S."/>
            <person name="Smith T.C."/>
            <person name="Stanton J.D."/>
            <person name="Ullery H.E."/>
            <person name="Wilson R.J."/>
            <person name="Serrano M.G."/>
            <person name="Buck G."/>
            <person name="Lee V."/>
            <person name="Wang Y."/>
            <person name="Carvalho R."/>
            <person name="Voegtly L."/>
            <person name="Shi R."/>
            <person name="Duckworth R."/>
            <person name="Johnson A."/>
            <person name="Loviza R."/>
            <person name="Walstead R."/>
            <person name="Shah Z."/>
            <person name="Kiflezghi M."/>
            <person name="Wade K."/>
            <person name="Ball S.L."/>
            <person name="Bradley K.W."/>
            <person name="Asai D.J."/>
            <person name="Bowman C.A."/>
            <person name="Russell D.A."/>
            <person name="Pope W.H."/>
            <person name="Jacobs-Sera D."/>
            <person name="Hendrix R.W."/>
            <person name="Hatfull G.F."/>
        </authorList>
    </citation>
    <scope>NUCLEOTIDE SEQUENCE</scope>
</reference>
<dbReference type="SUPFAM" id="SSF47413">
    <property type="entry name" value="lambda repressor-like DNA-binding domains"/>
    <property type="match status" value="1"/>
</dbReference>
<dbReference type="Gene3D" id="1.25.40.10">
    <property type="entry name" value="Tetratricopeptide repeat domain"/>
    <property type="match status" value="1"/>
</dbReference>
<feature type="domain" description="HTH cro/C1-type" evidence="2">
    <location>
        <begin position="11"/>
        <end position="66"/>
    </location>
</feature>
<dbReference type="Gene3D" id="1.10.260.40">
    <property type="entry name" value="lambda repressor-like DNA-binding domains"/>
    <property type="match status" value="1"/>
</dbReference>
<organism evidence="3">
    <name type="scientific">metagenome</name>
    <dbReference type="NCBI Taxonomy" id="256318"/>
    <lineage>
        <taxon>unclassified sequences</taxon>
        <taxon>metagenomes</taxon>
    </lineage>
</organism>
<dbReference type="Gene3D" id="3.40.50.300">
    <property type="entry name" value="P-loop containing nucleotide triphosphate hydrolases"/>
    <property type="match status" value="1"/>
</dbReference>
<accession>A0A2P2BYG1</accession>
<dbReference type="PROSITE" id="PS50943">
    <property type="entry name" value="HTH_CROC1"/>
    <property type="match status" value="1"/>
</dbReference>
<feature type="compositionally biased region" description="Basic and acidic residues" evidence="1">
    <location>
        <begin position="730"/>
        <end position="756"/>
    </location>
</feature>
<dbReference type="Pfam" id="PF13560">
    <property type="entry name" value="HTH_31"/>
    <property type="match status" value="1"/>
</dbReference>
<evidence type="ECO:0000256" key="1">
    <source>
        <dbReference type="SAM" id="MobiDB-lite"/>
    </source>
</evidence>
<feature type="region of interest" description="Disordered" evidence="1">
    <location>
        <begin position="715"/>
        <end position="756"/>
    </location>
</feature>
<protein>
    <submittedName>
        <fullName evidence="3">Transcriptional regulator, winged helix family</fullName>
    </submittedName>
</protein>
<dbReference type="GO" id="GO:0016887">
    <property type="term" value="F:ATP hydrolysis activity"/>
    <property type="evidence" value="ECO:0007669"/>
    <property type="project" value="InterPro"/>
</dbReference>
<dbReference type="SUPFAM" id="SSF48452">
    <property type="entry name" value="TPR-like"/>
    <property type="match status" value="1"/>
</dbReference>
<dbReference type="InterPro" id="IPR049945">
    <property type="entry name" value="AAA_22"/>
</dbReference>
<dbReference type="InterPro" id="IPR058852">
    <property type="entry name" value="HTH_77"/>
</dbReference>
<name>A0A2P2BYG1_9ZZZZ</name>
<dbReference type="PRINTS" id="PR00364">
    <property type="entry name" value="DISEASERSIST"/>
</dbReference>
<dbReference type="GO" id="GO:0003677">
    <property type="term" value="F:DNA binding"/>
    <property type="evidence" value="ECO:0007669"/>
    <property type="project" value="InterPro"/>
</dbReference>
<sequence>MTDDASLAGCLRALREGAGFSQEELAERAGLSSHAISALERGTRTRPYPHTVRALCDALGADADARAALIASVPARTRHAPGDSAATPRSLPAPATALLGRDQDIARVRELVGEQRLVTLTGMGGVGKTRLALAVAAAVRDRFADGVAYVELAPLRAADEVLPAIADAVDAPATAGTDATSAVVERLRHQRTLLVLDNVEHLLEVAPRIAALIEAAPGLTVLATSRAPLRIRGEMEVKVEPLEVPRSDDDLDGPAVDLLLTRAHAVSPGWGTAPLDRSAVAALCVRLAGIPLALELAAARARLLDPEELLDRLDVALLAGARDLPERQRTMRATLDWSYGLLTAEEQWLLRLLSVFVGGFRLEDVERVVDLARGAAASNVLGVMEALSEQSLVVSEATVIGGTRQRLLEPVAQYARDRLKEADEWHSAAAAHAEHFRTVAETLAPRYRDGGQVDALARVDVEHANLTAAIERSLAADDATTAARLTWALWMYWWLRGHLALGRRLAESVLDQELPAGVLPRAELAAATMAFALDDVSAALGWWSSALAHADDDPVTAANAVAGEGLVALARGDLATAAERFERARPIAQRGGADGEWTRALSLIWLGTVRLLEGDADGAVAHIQQGLDSARSRGDRLTSYIALYNLSQVEMGRGDHDRARAHLEEGLRLSRQTGDLANLAYLLDATAVLEASLGTHPRVPVLLGAAQTIRESIGSRGYGYYRPDPTATERAAREAQQHLGEDRYDDALDVGRRLSPDEATDLALADRAAPS</sequence>
<dbReference type="InterPro" id="IPR010982">
    <property type="entry name" value="Lambda_DNA-bd_dom_sf"/>
</dbReference>
<dbReference type="Pfam" id="PF25872">
    <property type="entry name" value="HTH_77"/>
    <property type="match status" value="1"/>
</dbReference>
<dbReference type="SMART" id="SM00530">
    <property type="entry name" value="HTH_XRE"/>
    <property type="match status" value="1"/>
</dbReference>
<proteinExistence type="predicted"/>
<evidence type="ECO:0000259" key="2">
    <source>
        <dbReference type="PROSITE" id="PS50943"/>
    </source>
</evidence>